<evidence type="ECO:0000259" key="7">
    <source>
        <dbReference type="Pfam" id="PF00082"/>
    </source>
</evidence>
<dbReference type="SUPFAM" id="SSF52743">
    <property type="entry name" value="Subtilisin-like"/>
    <property type="match status" value="1"/>
</dbReference>
<gene>
    <name evidence="8" type="ORF">LPJ53_005665</name>
</gene>
<feature type="compositionally biased region" description="Basic and acidic residues" evidence="6">
    <location>
        <begin position="748"/>
        <end position="768"/>
    </location>
</feature>
<evidence type="ECO:0000256" key="2">
    <source>
        <dbReference type="ARBA" id="ARBA00022670"/>
    </source>
</evidence>
<dbReference type="Gene3D" id="3.40.50.200">
    <property type="entry name" value="Peptidase S8/S53 domain"/>
    <property type="match status" value="2"/>
</dbReference>
<dbReference type="EMBL" id="JANBOJ010000368">
    <property type="protein sequence ID" value="KAJ1719605.1"/>
    <property type="molecule type" value="Genomic_DNA"/>
</dbReference>
<comment type="caution">
    <text evidence="8">The sequence shown here is derived from an EMBL/GenBank/DDBJ whole genome shotgun (WGS) entry which is preliminary data.</text>
</comment>
<protein>
    <recommendedName>
        <fullName evidence="7">Peptidase S8/S53 domain-containing protein</fullName>
    </recommendedName>
</protein>
<dbReference type="PANTHER" id="PTHR43806">
    <property type="entry name" value="PEPTIDASE S8"/>
    <property type="match status" value="1"/>
</dbReference>
<dbReference type="Proteomes" id="UP001149813">
    <property type="component" value="Unassembled WGS sequence"/>
</dbReference>
<dbReference type="InterPro" id="IPR023828">
    <property type="entry name" value="Peptidase_S8_Ser-AS"/>
</dbReference>
<sequence>TVTQAAEFVSKNPTFDGRGTTIAIIDTGVDAGAKGLQVTSEGKRKVVDYIDCTGAGDVKMGPAQTCTQQKPLELVGDSGRVLRLNPKWNNPSGQWRVGSKWFYDIAPPSVKRDVQKERHELFKKQSKKVADEIDAEKKKPEASADIREQSEVLKTLDTMYSDCGPLLDCIIFHDGKNWKAAIDTSETGDFTEAPAMGAYKDSGDSALLNKRHLLYFTINFYDNADILSIVTCSGEHGTHVAGIAAAYHPDEPENSGVAPGAQILSMMIGDHRVDSMETGVGLTRAAMAIIEHNVDLANMSFGEPTARPNSGQWVDLIREEVVRRHRCTFVASAGNSGPALSTLGAPGGTTDSVISVGAHVDIDQMKAHHSTMTNNAKEGVFNWSSRGPSPDGARGVDVYAPGGAITSFPSFSKMRLTLLNGTSMSTPNVCGTLALLVSAWKQTYDQNIERIHPGRLRNAILATSKDIGDELGAGLIQTEDAWVFLQKYAKRTYEDIGLSVSVAGSSGMRGIYLRNAQDSDVPRTFSLSVTPNFLKDPNDDLEKDTDGSYGNKKSQMLFDYEQRIVLQSTASWVCHRNAEDLEKLKSMHLLVDSKISSMRLSVSSTLASAFTSTVSGKVAIRDCLLKNHIPLFVKTDAKPPANASPGDVLLGELTLSSDIPPVNVMYIVSGKGSMSVSGSTASSSLIDSGALNGASSLLRSSMQSIMSLVSSQCGGLSLSELSVDKTNGLGEQSISAAPEPVDTGNGETKPEDNAETKPDGPEDKERKALEKEMEQAMHKMRVGWIKKANSDLLREQLVSELIESAKTDSERLSIMLEHLGAIDTSDKQAMPWSAHAGFTEAKAARTIEVADKIIEMTEETVIKNYYYTKVNLTSATAEERKLKKDADEANGHLVVALKAKCRAAAFLAGKSLFGTESVENLDDAIKKYKQALEHLERWEACSDYSSVEIMALRLPLLIAEKKYAQSLKHVLAWLSSAAIYNSNSDMRRKMVELRDQLLGKLGWSLWIDHFSTAARAQRPKEYVKI</sequence>
<dbReference type="Gene3D" id="1.25.40.710">
    <property type="match status" value="1"/>
</dbReference>
<comment type="similarity">
    <text evidence="1 5">Belongs to the peptidase S8 family.</text>
</comment>
<accession>A0A9W8CMX6</accession>
<keyword evidence="9" id="KW-1185">Reference proteome</keyword>
<feature type="active site" description="Charge relay system" evidence="5">
    <location>
        <position position="423"/>
    </location>
</feature>
<dbReference type="OrthoDB" id="10256524at2759"/>
<dbReference type="GO" id="GO:0006508">
    <property type="term" value="P:proteolysis"/>
    <property type="evidence" value="ECO:0007669"/>
    <property type="project" value="UniProtKB-KW"/>
</dbReference>
<keyword evidence="4 5" id="KW-0720">Serine protease</keyword>
<keyword evidence="3 5" id="KW-0378">Hydrolase</keyword>
<feature type="domain" description="Peptidase S8/S53" evidence="7">
    <location>
        <begin position="17"/>
        <end position="466"/>
    </location>
</feature>
<dbReference type="InterPro" id="IPR000209">
    <property type="entry name" value="Peptidase_S8/S53_dom"/>
</dbReference>
<evidence type="ECO:0000256" key="4">
    <source>
        <dbReference type="ARBA" id="ARBA00022825"/>
    </source>
</evidence>
<evidence type="ECO:0000313" key="8">
    <source>
        <dbReference type="EMBL" id="KAJ1719605.1"/>
    </source>
</evidence>
<dbReference type="PROSITE" id="PS00138">
    <property type="entry name" value="SUBTILASE_SER"/>
    <property type="match status" value="1"/>
</dbReference>
<dbReference type="PROSITE" id="PS00137">
    <property type="entry name" value="SUBTILASE_HIS"/>
    <property type="match status" value="1"/>
</dbReference>
<dbReference type="AlphaFoldDB" id="A0A9W8CMX6"/>
<dbReference type="GO" id="GO:0005829">
    <property type="term" value="C:cytosol"/>
    <property type="evidence" value="ECO:0007669"/>
    <property type="project" value="TreeGrafter"/>
</dbReference>
<evidence type="ECO:0000256" key="6">
    <source>
        <dbReference type="SAM" id="MobiDB-lite"/>
    </source>
</evidence>
<dbReference type="PROSITE" id="PS51892">
    <property type="entry name" value="SUBTILASE"/>
    <property type="match status" value="1"/>
</dbReference>
<reference evidence="8" key="1">
    <citation type="submission" date="2022-07" db="EMBL/GenBank/DDBJ databases">
        <title>Phylogenomic reconstructions and comparative analyses of Kickxellomycotina fungi.</title>
        <authorList>
            <person name="Reynolds N.K."/>
            <person name="Stajich J.E."/>
            <person name="Barry K."/>
            <person name="Grigoriev I.V."/>
            <person name="Crous P."/>
            <person name="Smith M.E."/>
        </authorList>
    </citation>
    <scope>NUCLEOTIDE SEQUENCE</scope>
    <source>
        <strain evidence="8">NBRC 32514</strain>
    </source>
</reference>
<dbReference type="GO" id="GO:0004252">
    <property type="term" value="F:serine-type endopeptidase activity"/>
    <property type="evidence" value="ECO:0007669"/>
    <property type="project" value="UniProtKB-UniRule"/>
</dbReference>
<dbReference type="InterPro" id="IPR022398">
    <property type="entry name" value="Peptidase_S8_His-AS"/>
</dbReference>
<proteinExistence type="inferred from homology"/>
<name>A0A9W8CMX6_9FUNG</name>
<evidence type="ECO:0000313" key="9">
    <source>
        <dbReference type="Proteomes" id="UP001149813"/>
    </source>
</evidence>
<evidence type="ECO:0000256" key="5">
    <source>
        <dbReference type="PROSITE-ProRule" id="PRU01240"/>
    </source>
</evidence>
<keyword evidence="2 5" id="KW-0645">Protease</keyword>
<feature type="active site" description="Charge relay system" evidence="5">
    <location>
        <position position="236"/>
    </location>
</feature>
<dbReference type="InterPro" id="IPR050131">
    <property type="entry name" value="Peptidase_S8_subtilisin-like"/>
</dbReference>
<evidence type="ECO:0000256" key="3">
    <source>
        <dbReference type="ARBA" id="ARBA00022801"/>
    </source>
</evidence>
<dbReference type="InterPro" id="IPR046940">
    <property type="entry name" value="TPPII_Ig-like_sf"/>
</dbReference>
<organism evidence="8 9">
    <name type="scientific">Coemansia erecta</name>
    <dbReference type="NCBI Taxonomy" id="147472"/>
    <lineage>
        <taxon>Eukaryota</taxon>
        <taxon>Fungi</taxon>
        <taxon>Fungi incertae sedis</taxon>
        <taxon>Zoopagomycota</taxon>
        <taxon>Kickxellomycotina</taxon>
        <taxon>Kickxellomycetes</taxon>
        <taxon>Kickxellales</taxon>
        <taxon>Kickxellaceae</taxon>
        <taxon>Coemansia</taxon>
    </lineage>
</organism>
<dbReference type="InterPro" id="IPR046939">
    <property type="entry name" value="TPPII_C_sf"/>
</dbReference>
<dbReference type="InterPro" id="IPR015500">
    <property type="entry name" value="Peptidase_S8_subtilisin-rel"/>
</dbReference>
<feature type="active site" description="Charge relay system" evidence="5">
    <location>
        <position position="26"/>
    </location>
</feature>
<evidence type="ECO:0000256" key="1">
    <source>
        <dbReference type="ARBA" id="ARBA00011073"/>
    </source>
</evidence>
<dbReference type="Gene3D" id="2.60.40.3170">
    <property type="match status" value="1"/>
</dbReference>
<dbReference type="InterPro" id="IPR036852">
    <property type="entry name" value="Peptidase_S8/S53_dom_sf"/>
</dbReference>
<feature type="non-terminal residue" evidence="8">
    <location>
        <position position="1025"/>
    </location>
</feature>
<dbReference type="Pfam" id="PF00082">
    <property type="entry name" value="Peptidase_S8"/>
    <property type="match status" value="1"/>
</dbReference>
<feature type="region of interest" description="Disordered" evidence="6">
    <location>
        <begin position="730"/>
        <end position="768"/>
    </location>
</feature>
<dbReference type="PRINTS" id="PR00723">
    <property type="entry name" value="SUBTILISIN"/>
</dbReference>
<dbReference type="GO" id="GO:0008240">
    <property type="term" value="F:tripeptidyl-peptidase activity"/>
    <property type="evidence" value="ECO:0007669"/>
    <property type="project" value="TreeGrafter"/>
</dbReference>
<dbReference type="PANTHER" id="PTHR43806:SF14">
    <property type="entry name" value="TRIPEPTIDYL-PEPTIDASE 2"/>
    <property type="match status" value="1"/>
</dbReference>